<protein>
    <submittedName>
        <fullName evidence="1">Uncharacterized protein</fullName>
    </submittedName>
</protein>
<sequence length="150" mass="18029">MERKESNNWIILVVEEIMMWGILFSNQTPPMLTANQERKKHQSPSTHLIKRIVPNRQRIPDPEQAIEHILLYWPTCILLELMQRHHYSYASTAASYHPFRAFFKHPITTYRTDSLRLRDHDEYTRQTEQDIWNNGETNKTNKVIIERETI</sequence>
<reference evidence="1" key="1">
    <citation type="submission" date="2018-02" db="EMBL/GenBank/DDBJ databases">
        <title>Rhizophora mucronata_Transcriptome.</title>
        <authorList>
            <person name="Meera S.P."/>
            <person name="Sreeshan A."/>
            <person name="Augustine A."/>
        </authorList>
    </citation>
    <scope>NUCLEOTIDE SEQUENCE</scope>
    <source>
        <tissue evidence="1">Leaf</tissue>
    </source>
</reference>
<dbReference type="EMBL" id="GGEC01082715">
    <property type="protein sequence ID" value="MBX63199.1"/>
    <property type="molecule type" value="Transcribed_RNA"/>
</dbReference>
<accession>A0A2P2Q8K0</accession>
<name>A0A2P2Q8K0_RHIMU</name>
<evidence type="ECO:0000313" key="1">
    <source>
        <dbReference type="EMBL" id="MBX63199.1"/>
    </source>
</evidence>
<organism evidence="1">
    <name type="scientific">Rhizophora mucronata</name>
    <name type="common">Asiatic mangrove</name>
    <dbReference type="NCBI Taxonomy" id="61149"/>
    <lineage>
        <taxon>Eukaryota</taxon>
        <taxon>Viridiplantae</taxon>
        <taxon>Streptophyta</taxon>
        <taxon>Embryophyta</taxon>
        <taxon>Tracheophyta</taxon>
        <taxon>Spermatophyta</taxon>
        <taxon>Magnoliopsida</taxon>
        <taxon>eudicotyledons</taxon>
        <taxon>Gunneridae</taxon>
        <taxon>Pentapetalae</taxon>
        <taxon>rosids</taxon>
        <taxon>fabids</taxon>
        <taxon>Malpighiales</taxon>
        <taxon>Rhizophoraceae</taxon>
        <taxon>Rhizophora</taxon>
    </lineage>
</organism>
<proteinExistence type="predicted"/>
<dbReference type="AlphaFoldDB" id="A0A2P2Q8K0"/>